<sequence length="517" mass="54882">MEGTTGKVNKKEENNGKLSVASLSMESQNPEAAPIWNLALVAAIAAGIQFGWALQLSLLTPYVQLLGIPHEKASLIWLCGPISGLIVQPFVGYYSDNCNSRFGRRRPFIAAGAALVAVAVFLIGFAADIGHKSGDPLGKVMKPRAVGVFVVGFAILDVANNMLQGPCRALLADLAGGDAKKTRMSFFGFSFFMAVGNVLGYAAGAYDKLYHVFPFTKTMACDVYCANLKSCFMISIALLLTLTILALSLVREIPLYELQKTGDVTEEGDGKAKTKLPFLGELFAALKDLPRPMWILLMVTFFNWIGWFPFILFDTDWTGREIYGSTSGNPLYDRGVRMGALGLLLNSVVLGVASVSVEHLGRGVGGVKKLWGGVNFLLAICLAMTVPVSKLAHSTRRANGKPASGVQAATLVIFSVMGIPLAATYSIPFALASIFSTNSGAGQGLSLGVLNLAIVIPQMFVSLIAGHWDMLFGGGNLPAFVVGAIAAAISGLFAFFLLPSPPADLQSVKTKTIAGFH</sequence>
<gene>
    <name evidence="1" type="ORF">M9H77_18201</name>
</gene>
<reference evidence="2" key="1">
    <citation type="journal article" date="2023" name="Nat. Plants">
        <title>Single-cell RNA sequencing provides a high-resolution roadmap for understanding the multicellular compartmentation of specialized metabolism.</title>
        <authorList>
            <person name="Sun S."/>
            <person name="Shen X."/>
            <person name="Li Y."/>
            <person name="Li Y."/>
            <person name="Wang S."/>
            <person name="Li R."/>
            <person name="Zhang H."/>
            <person name="Shen G."/>
            <person name="Guo B."/>
            <person name="Wei J."/>
            <person name="Xu J."/>
            <person name="St-Pierre B."/>
            <person name="Chen S."/>
            <person name="Sun C."/>
        </authorList>
    </citation>
    <scope>NUCLEOTIDE SEQUENCE [LARGE SCALE GENOMIC DNA]</scope>
</reference>
<organism evidence="1 2">
    <name type="scientific">Catharanthus roseus</name>
    <name type="common">Madagascar periwinkle</name>
    <name type="synonym">Vinca rosea</name>
    <dbReference type="NCBI Taxonomy" id="4058"/>
    <lineage>
        <taxon>Eukaryota</taxon>
        <taxon>Viridiplantae</taxon>
        <taxon>Streptophyta</taxon>
        <taxon>Embryophyta</taxon>
        <taxon>Tracheophyta</taxon>
        <taxon>Spermatophyta</taxon>
        <taxon>Magnoliopsida</taxon>
        <taxon>eudicotyledons</taxon>
        <taxon>Gunneridae</taxon>
        <taxon>Pentapetalae</taxon>
        <taxon>asterids</taxon>
        <taxon>lamiids</taxon>
        <taxon>Gentianales</taxon>
        <taxon>Apocynaceae</taxon>
        <taxon>Rauvolfioideae</taxon>
        <taxon>Vinceae</taxon>
        <taxon>Catharanthinae</taxon>
        <taxon>Catharanthus</taxon>
    </lineage>
</organism>
<protein>
    <submittedName>
        <fullName evidence="1">Uncharacterized protein</fullName>
    </submittedName>
</protein>
<dbReference type="EMBL" id="CM044704">
    <property type="protein sequence ID" value="KAI5668348.1"/>
    <property type="molecule type" value="Genomic_DNA"/>
</dbReference>
<accession>A0ACC0B730</accession>
<evidence type="ECO:0000313" key="2">
    <source>
        <dbReference type="Proteomes" id="UP001060085"/>
    </source>
</evidence>
<name>A0ACC0B730_CATRO</name>
<keyword evidence="2" id="KW-1185">Reference proteome</keyword>
<dbReference type="Proteomes" id="UP001060085">
    <property type="component" value="Linkage Group LG04"/>
</dbReference>
<evidence type="ECO:0000313" key="1">
    <source>
        <dbReference type="EMBL" id="KAI5668348.1"/>
    </source>
</evidence>
<comment type="caution">
    <text evidence="1">The sequence shown here is derived from an EMBL/GenBank/DDBJ whole genome shotgun (WGS) entry which is preliminary data.</text>
</comment>
<proteinExistence type="predicted"/>